<sequence>MPYSSYEFKKFAKEWNFNICTLSPRYLKSNGLAERAVGICKGMLRTCHEAGVVIVLALLEYRTTPVKELKVSPSELLNNRILRTAIPTNEKEYRTTPVKELKVSPSELLNNRILRTAIPTNEIY</sequence>
<organism evidence="1 2">
    <name type="scientific">Popillia japonica</name>
    <name type="common">Japanese beetle</name>
    <dbReference type="NCBI Taxonomy" id="7064"/>
    <lineage>
        <taxon>Eukaryota</taxon>
        <taxon>Metazoa</taxon>
        <taxon>Ecdysozoa</taxon>
        <taxon>Arthropoda</taxon>
        <taxon>Hexapoda</taxon>
        <taxon>Insecta</taxon>
        <taxon>Pterygota</taxon>
        <taxon>Neoptera</taxon>
        <taxon>Endopterygota</taxon>
        <taxon>Coleoptera</taxon>
        <taxon>Polyphaga</taxon>
        <taxon>Scarabaeiformia</taxon>
        <taxon>Scarabaeidae</taxon>
        <taxon>Rutelinae</taxon>
        <taxon>Popillia</taxon>
    </lineage>
</organism>
<evidence type="ECO:0008006" key="3">
    <source>
        <dbReference type="Google" id="ProtNLM"/>
    </source>
</evidence>
<name>A0AAW1IYG0_POPJA</name>
<dbReference type="Proteomes" id="UP001458880">
    <property type="component" value="Unassembled WGS sequence"/>
</dbReference>
<dbReference type="AlphaFoldDB" id="A0AAW1IYG0"/>
<comment type="caution">
    <text evidence="1">The sequence shown here is derived from an EMBL/GenBank/DDBJ whole genome shotgun (WGS) entry which is preliminary data.</text>
</comment>
<dbReference type="InterPro" id="IPR050951">
    <property type="entry name" value="Retrovirus_Pol_polyprotein"/>
</dbReference>
<dbReference type="GO" id="GO:0003676">
    <property type="term" value="F:nucleic acid binding"/>
    <property type="evidence" value="ECO:0007669"/>
    <property type="project" value="InterPro"/>
</dbReference>
<dbReference type="InterPro" id="IPR012337">
    <property type="entry name" value="RNaseH-like_sf"/>
</dbReference>
<dbReference type="PANTHER" id="PTHR37984">
    <property type="entry name" value="PROTEIN CBG26694"/>
    <property type="match status" value="1"/>
</dbReference>
<proteinExistence type="predicted"/>
<dbReference type="SUPFAM" id="SSF53098">
    <property type="entry name" value="Ribonuclease H-like"/>
    <property type="match status" value="1"/>
</dbReference>
<reference evidence="1 2" key="1">
    <citation type="journal article" date="2024" name="BMC Genomics">
        <title>De novo assembly and annotation of Popillia japonica's genome with initial clues to its potential as an invasive pest.</title>
        <authorList>
            <person name="Cucini C."/>
            <person name="Boschi S."/>
            <person name="Funari R."/>
            <person name="Cardaioli E."/>
            <person name="Iannotti N."/>
            <person name="Marturano G."/>
            <person name="Paoli F."/>
            <person name="Bruttini M."/>
            <person name="Carapelli A."/>
            <person name="Frati F."/>
            <person name="Nardi F."/>
        </authorList>
    </citation>
    <scope>NUCLEOTIDE SEQUENCE [LARGE SCALE GENOMIC DNA]</scope>
    <source>
        <strain evidence="1">DMR45628</strain>
    </source>
</reference>
<evidence type="ECO:0000313" key="2">
    <source>
        <dbReference type="Proteomes" id="UP001458880"/>
    </source>
</evidence>
<gene>
    <name evidence="1" type="ORF">QE152_g32623</name>
</gene>
<accession>A0AAW1IYG0</accession>
<dbReference type="EMBL" id="JASPKY010000484">
    <property type="protein sequence ID" value="KAK9695353.1"/>
    <property type="molecule type" value="Genomic_DNA"/>
</dbReference>
<protein>
    <recommendedName>
        <fullName evidence="3">Integrase catalytic domain-containing protein</fullName>
    </recommendedName>
</protein>
<dbReference type="PANTHER" id="PTHR37984:SF7">
    <property type="entry name" value="INTEGRASE CATALYTIC DOMAIN-CONTAINING PROTEIN"/>
    <property type="match status" value="1"/>
</dbReference>
<evidence type="ECO:0000313" key="1">
    <source>
        <dbReference type="EMBL" id="KAK9695353.1"/>
    </source>
</evidence>
<dbReference type="Gene3D" id="3.30.420.10">
    <property type="entry name" value="Ribonuclease H-like superfamily/Ribonuclease H"/>
    <property type="match status" value="1"/>
</dbReference>
<dbReference type="InterPro" id="IPR036397">
    <property type="entry name" value="RNaseH_sf"/>
</dbReference>
<keyword evidence="2" id="KW-1185">Reference proteome</keyword>